<evidence type="ECO:0000313" key="14">
    <source>
        <dbReference type="EMBL" id="HHS29475.1"/>
    </source>
</evidence>
<dbReference type="PROSITE" id="PS00676">
    <property type="entry name" value="SIGMA54_INTERACT_2"/>
    <property type="match status" value="1"/>
</dbReference>
<dbReference type="Pfam" id="PF00072">
    <property type="entry name" value="Response_reg"/>
    <property type="match status" value="1"/>
</dbReference>
<dbReference type="AlphaFoldDB" id="A0A7V6A3J2"/>
<protein>
    <submittedName>
        <fullName evidence="14">Sigma-54-dependent Fis family transcriptional regulator</fullName>
    </submittedName>
</protein>
<keyword evidence="7" id="KW-0805">Transcription regulation</keyword>
<dbReference type="FunFam" id="3.40.50.2300:FF:000018">
    <property type="entry name" value="DNA-binding transcriptional regulator NtrC"/>
    <property type="match status" value="1"/>
</dbReference>
<evidence type="ECO:0000256" key="11">
    <source>
        <dbReference type="PROSITE-ProRule" id="PRU00169"/>
    </source>
</evidence>
<keyword evidence="4" id="KW-0547">Nucleotide-binding</keyword>
<dbReference type="InterPro" id="IPR009057">
    <property type="entry name" value="Homeodomain-like_sf"/>
</dbReference>
<keyword evidence="8" id="KW-0238">DNA-binding</keyword>
<evidence type="ECO:0000259" key="12">
    <source>
        <dbReference type="PROSITE" id="PS50045"/>
    </source>
</evidence>
<dbReference type="InterPro" id="IPR058031">
    <property type="entry name" value="AAA_lid_NorR"/>
</dbReference>
<dbReference type="GO" id="GO:0000160">
    <property type="term" value="P:phosphorelay signal transduction system"/>
    <property type="evidence" value="ECO:0007669"/>
    <property type="project" value="UniProtKB-KW"/>
</dbReference>
<dbReference type="InterPro" id="IPR027417">
    <property type="entry name" value="P-loop_NTPase"/>
</dbReference>
<keyword evidence="5" id="KW-0067">ATP-binding</keyword>
<accession>A0A7V6A3J2</accession>
<dbReference type="InterPro" id="IPR002078">
    <property type="entry name" value="Sigma_54_int"/>
</dbReference>
<dbReference type="PROSITE" id="PS00688">
    <property type="entry name" value="SIGMA54_INTERACT_3"/>
    <property type="match status" value="1"/>
</dbReference>
<dbReference type="PRINTS" id="PR01590">
    <property type="entry name" value="HTHFIS"/>
</dbReference>
<evidence type="ECO:0000256" key="3">
    <source>
        <dbReference type="ARBA" id="ARBA00022553"/>
    </source>
</evidence>
<keyword evidence="10" id="KW-0804">Transcription</keyword>
<sequence>MDRHASILVVEDDRAQREALQEILHQEGYDLETVPDGETGLKRLQEQGYDLVLTDLSLPGIGGLDILRFLVHHQPHCLCIIVTGYATVKNSVDAMRLGAYDYLPKPVDPQELRLVVQRALEHQRLQQENLQLKKQLFKRFGFANIIGTSEPIVQLFDLIRKVADTDSTVLILGESGTGKELIARALHYNSQRRHGNLVAVNCAAIPEELLESELFGHERGAFTHAVRTRIGRFEQANGGTIFLDEIADMSPGLQVKLLRVLQDRSFERIGGIKSIKVDIRVIAATNQELEALVKQGNFREDLYYRLNVIPVRVPPLRERVGDIPLLVKHFLQEFSKKKKKPAKRLSPQAMDLLVRYPWPGNVRELENLMERLVILTEGDEIKVDDLPQRFREADSMGIEDKSLDFPLEGLNLPQALQDLERRLILKALERSNWVKSRAAQLLNLNRTTLIEKMKKQQILTPETSS</sequence>
<evidence type="ECO:0000256" key="5">
    <source>
        <dbReference type="ARBA" id="ARBA00022840"/>
    </source>
</evidence>
<evidence type="ECO:0000256" key="9">
    <source>
        <dbReference type="ARBA" id="ARBA00023159"/>
    </source>
</evidence>
<evidence type="ECO:0000256" key="1">
    <source>
        <dbReference type="ARBA" id="ARBA00004496"/>
    </source>
</evidence>
<evidence type="ECO:0000259" key="13">
    <source>
        <dbReference type="PROSITE" id="PS50110"/>
    </source>
</evidence>
<dbReference type="GO" id="GO:0005524">
    <property type="term" value="F:ATP binding"/>
    <property type="evidence" value="ECO:0007669"/>
    <property type="project" value="UniProtKB-KW"/>
</dbReference>
<dbReference type="FunFam" id="1.10.8.60:FF:000014">
    <property type="entry name" value="DNA-binding transcriptional regulator NtrC"/>
    <property type="match status" value="1"/>
</dbReference>
<dbReference type="SMART" id="SM00448">
    <property type="entry name" value="REC"/>
    <property type="match status" value="1"/>
</dbReference>
<feature type="domain" description="Sigma-54 factor interaction" evidence="12">
    <location>
        <begin position="145"/>
        <end position="374"/>
    </location>
</feature>
<dbReference type="PROSITE" id="PS50110">
    <property type="entry name" value="RESPONSE_REGULATORY"/>
    <property type="match status" value="1"/>
</dbReference>
<dbReference type="InterPro" id="IPR011006">
    <property type="entry name" value="CheY-like_superfamily"/>
</dbReference>
<dbReference type="Gene3D" id="3.40.50.300">
    <property type="entry name" value="P-loop containing nucleotide triphosphate hydrolases"/>
    <property type="match status" value="1"/>
</dbReference>
<dbReference type="InterPro" id="IPR025944">
    <property type="entry name" value="Sigma_54_int_dom_CS"/>
</dbReference>
<keyword evidence="9" id="KW-0010">Activator</keyword>
<proteinExistence type="predicted"/>
<dbReference type="SUPFAM" id="SSF46689">
    <property type="entry name" value="Homeodomain-like"/>
    <property type="match status" value="1"/>
</dbReference>
<feature type="domain" description="Response regulatory" evidence="13">
    <location>
        <begin position="6"/>
        <end position="120"/>
    </location>
</feature>
<dbReference type="InterPro" id="IPR001789">
    <property type="entry name" value="Sig_transdc_resp-reg_receiver"/>
</dbReference>
<comment type="caution">
    <text evidence="14">The sequence shown here is derived from an EMBL/GenBank/DDBJ whole genome shotgun (WGS) entry which is preliminary data.</text>
</comment>
<dbReference type="InterPro" id="IPR002197">
    <property type="entry name" value="HTH_Fis"/>
</dbReference>
<comment type="subcellular location">
    <subcellularLocation>
        <location evidence="1">Cytoplasm</location>
    </subcellularLocation>
</comment>
<evidence type="ECO:0000256" key="7">
    <source>
        <dbReference type="ARBA" id="ARBA00023015"/>
    </source>
</evidence>
<dbReference type="GO" id="GO:0006355">
    <property type="term" value="P:regulation of DNA-templated transcription"/>
    <property type="evidence" value="ECO:0007669"/>
    <property type="project" value="InterPro"/>
</dbReference>
<dbReference type="Pfam" id="PF02954">
    <property type="entry name" value="HTH_8"/>
    <property type="match status" value="1"/>
</dbReference>
<dbReference type="CDD" id="cd00009">
    <property type="entry name" value="AAA"/>
    <property type="match status" value="1"/>
</dbReference>
<dbReference type="InterPro" id="IPR025943">
    <property type="entry name" value="Sigma_54_int_dom_ATP-bd_2"/>
</dbReference>
<reference evidence="14" key="1">
    <citation type="journal article" date="2020" name="mSystems">
        <title>Genome- and Community-Level Interaction Insights into Carbon Utilization and Element Cycling Functions of Hydrothermarchaeota in Hydrothermal Sediment.</title>
        <authorList>
            <person name="Zhou Z."/>
            <person name="Liu Y."/>
            <person name="Xu W."/>
            <person name="Pan J."/>
            <person name="Luo Z.H."/>
            <person name="Li M."/>
        </authorList>
    </citation>
    <scope>NUCLEOTIDE SEQUENCE [LARGE SCALE GENOMIC DNA]</scope>
    <source>
        <strain evidence="14">SpSt-767</strain>
    </source>
</reference>
<dbReference type="InterPro" id="IPR003593">
    <property type="entry name" value="AAA+_ATPase"/>
</dbReference>
<dbReference type="InterPro" id="IPR025662">
    <property type="entry name" value="Sigma_54_int_dom_ATP-bd_1"/>
</dbReference>
<keyword evidence="2" id="KW-0963">Cytoplasm</keyword>
<dbReference type="PANTHER" id="PTHR32071:SF113">
    <property type="entry name" value="ALGINATE BIOSYNTHESIS TRANSCRIPTIONAL REGULATORY PROTEIN ALGB"/>
    <property type="match status" value="1"/>
</dbReference>
<dbReference type="EMBL" id="DTGR01000118">
    <property type="protein sequence ID" value="HHS29475.1"/>
    <property type="molecule type" value="Genomic_DNA"/>
</dbReference>
<dbReference type="Gene3D" id="1.10.10.60">
    <property type="entry name" value="Homeodomain-like"/>
    <property type="match status" value="1"/>
</dbReference>
<keyword evidence="3 11" id="KW-0597">Phosphoprotein</keyword>
<dbReference type="PROSITE" id="PS00675">
    <property type="entry name" value="SIGMA54_INTERACT_1"/>
    <property type="match status" value="1"/>
</dbReference>
<gene>
    <name evidence="14" type="ORF">ENV52_07230</name>
</gene>
<dbReference type="Gene3D" id="3.40.50.2300">
    <property type="match status" value="1"/>
</dbReference>
<dbReference type="FunFam" id="3.40.50.300:FF:000006">
    <property type="entry name" value="DNA-binding transcriptional regulator NtrC"/>
    <property type="match status" value="1"/>
</dbReference>
<feature type="modified residue" description="4-aspartylphosphate" evidence="11">
    <location>
        <position position="55"/>
    </location>
</feature>
<organism evidence="14">
    <name type="scientific">Desulfobacca acetoxidans</name>
    <dbReference type="NCBI Taxonomy" id="60893"/>
    <lineage>
        <taxon>Bacteria</taxon>
        <taxon>Pseudomonadati</taxon>
        <taxon>Thermodesulfobacteriota</taxon>
        <taxon>Desulfobaccia</taxon>
        <taxon>Desulfobaccales</taxon>
        <taxon>Desulfobaccaceae</taxon>
        <taxon>Desulfobacca</taxon>
    </lineage>
</organism>
<dbReference type="PROSITE" id="PS50045">
    <property type="entry name" value="SIGMA54_INTERACT_4"/>
    <property type="match status" value="1"/>
</dbReference>
<name>A0A7V6A3J2_9BACT</name>
<dbReference type="GO" id="GO:0005737">
    <property type="term" value="C:cytoplasm"/>
    <property type="evidence" value="ECO:0007669"/>
    <property type="project" value="UniProtKB-SubCell"/>
</dbReference>
<evidence type="ECO:0000256" key="10">
    <source>
        <dbReference type="ARBA" id="ARBA00023163"/>
    </source>
</evidence>
<evidence type="ECO:0000256" key="4">
    <source>
        <dbReference type="ARBA" id="ARBA00022741"/>
    </source>
</evidence>
<keyword evidence="6" id="KW-0902">Two-component regulatory system</keyword>
<dbReference type="Pfam" id="PF25601">
    <property type="entry name" value="AAA_lid_14"/>
    <property type="match status" value="1"/>
</dbReference>
<evidence type="ECO:0000256" key="8">
    <source>
        <dbReference type="ARBA" id="ARBA00023125"/>
    </source>
</evidence>
<evidence type="ECO:0000256" key="6">
    <source>
        <dbReference type="ARBA" id="ARBA00023012"/>
    </source>
</evidence>
<dbReference type="PANTHER" id="PTHR32071">
    <property type="entry name" value="TRANSCRIPTIONAL REGULATORY PROTEIN"/>
    <property type="match status" value="1"/>
</dbReference>
<dbReference type="Pfam" id="PF00158">
    <property type="entry name" value="Sigma54_activat"/>
    <property type="match status" value="1"/>
</dbReference>
<evidence type="ECO:0000256" key="2">
    <source>
        <dbReference type="ARBA" id="ARBA00022490"/>
    </source>
</evidence>
<dbReference type="Gene3D" id="1.10.8.60">
    <property type="match status" value="1"/>
</dbReference>
<dbReference type="GO" id="GO:0043565">
    <property type="term" value="F:sequence-specific DNA binding"/>
    <property type="evidence" value="ECO:0007669"/>
    <property type="project" value="InterPro"/>
</dbReference>
<dbReference type="SUPFAM" id="SSF52172">
    <property type="entry name" value="CheY-like"/>
    <property type="match status" value="1"/>
</dbReference>
<dbReference type="SMART" id="SM00382">
    <property type="entry name" value="AAA"/>
    <property type="match status" value="1"/>
</dbReference>
<dbReference type="SUPFAM" id="SSF52540">
    <property type="entry name" value="P-loop containing nucleoside triphosphate hydrolases"/>
    <property type="match status" value="1"/>
</dbReference>